<comment type="caution">
    <text evidence="1">The sequence shown here is derived from an EMBL/GenBank/DDBJ whole genome shotgun (WGS) entry which is preliminary data.</text>
</comment>
<sequence>MLLPTDRKTLIGMRVVDRVTGRAGRIRSGRSFPEADGDRTEVVICFDGLPEPLGAIRDYYNLLDLDPEAEA</sequence>
<reference evidence="1" key="1">
    <citation type="journal article" date="2015" name="Nature">
        <title>Complex archaea that bridge the gap between prokaryotes and eukaryotes.</title>
        <authorList>
            <person name="Spang A."/>
            <person name="Saw J.H."/>
            <person name="Jorgensen S.L."/>
            <person name="Zaremba-Niedzwiedzka K."/>
            <person name="Martijn J."/>
            <person name="Lind A.E."/>
            <person name="van Eijk R."/>
            <person name="Schleper C."/>
            <person name="Guy L."/>
            <person name="Ettema T.J."/>
        </authorList>
    </citation>
    <scope>NUCLEOTIDE SEQUENCE</scope>
</reference>
<evidence type="ECO:0000313" key="1">
    <source>
        <dbReference type="EMBL" id="KKM88046.1"/>
    </source>
</evidence>
<accession>A0A0F9LLK5</accession>
<dbReference type="AlphaFoldDB" id="A0A0F9LLK5"/>
<gene>
    <name evidence="1" type="ORF">LCGC14_1262640</name>
</gene>
<organism evidence="1">
    <name type="scientific">marine sediment metagenome</name>
    <dbReference type="NCBI Taxonomy" id="412755"/>
    <lineage>
        <taxon>unclassified sequences</taxon>
        <taxon>metagenomes</taxon>
        <taxon>ecological metagenomes</taxon>
    </lineage>
</organism>
<dbReference type="EMBL" id="LAZR01007013">
    <property type="protein sequence ID" value="KKM88046.1"/>
    <property type="molecule type" value="Genomic_DNA"/>
</dbReference>
<name>A0A0F9LLK5_9ZZZZ</name>
<protein>
    <submittedName>
        <fullName evidence="1">Uncharacterized protein</fullName>
    </submittedName>
</protein>
<proteinExistence type="predicted"/>